<dbReference type="EMBL" id="HBUF01323680">
    <property type="protein sequence ID" value="CAG6695483.1"/>
    <property type="molecule type" value="Transcribed_RNA"/>
</dbReference>
<proteinExistence type="predicted"/>
<sequence length="139" mass="15713">MLFLLGVLFVSPRYGFWFRMTVSRFRYSLVNTARILVLIHTVTPRTAILMCRGLAGGFINAFIYLLLDLSSTRNRLKVLAFITVQTMFGRCTLKGTAMCPCPCSISRGFRNNRVVCRDVILCSRRLGHVRVSSARIGTD</sequence>
<evidence type="ECO:0000313" key="1">
    <source>
        <dbReference type="EMBL" id="CAG6771573.1"/>
    </source>
</evidence>
<dbReference type="EMBL" id="HBUF01069381">
    <property type="protein sequence ID" value="CAG6628978.1"/>
    <property type="molecule type" value="Transcribed_RNA"/>
</dbReference>
<name>A0A8D9ARR0_9HEMI</name>
<dbReference type="EMBL" id="HBUF01069383">
    <property type="protein sequence ID" value="CAG6628980.1"/>
    <property type="molecule type" value="Transcribed_RNA"/>
</dbReference>
<accession>A0A8D9ARR0</accession>
<dbReference type="EMBL" id="HBUF01069384">
    <property type="protein sequence ID" value="CAG6628981.1"/>
    <property type="molecule type" value="Transcribed_RNA"/>
</dbReference>
<protein>
    <submittedName>
        <fullName evidence="1">Uncharacterized protein</fullName>
    </submittedName>
</protein>
<organism evidence="1">
    <name type="scientific">Cacopsylla melanoneura</name>
    <dbReference type="NCBI Taxonomy" id="428564"/>
    <lineage>
        <taxon>Eukaryota</taxon>
        <taxon>Metazoa</taxon>
        <taxon>Ecdysozoa</taxon>
        <taxon>Arthropoda</taxon>
        <taxon>Hexapoda</taxon>
        <taxon>Insecta</taxon>
        <taxon>Pterygota</taxon>
        <taxon>Neoptera</taxon>
        <taxon>Paraneoptera</taxon>
        <taxon>Hemiptera</taxon>
        <taxon>Sternorrhyncha</taxon>
        <taxon>Psylloidea</taxon>
        <taxon>Psyllidae</taxon>
        <taxon>Psyllinae</taxon>
        <taxon>Cacopsylla</taxon>
    </lineage>
</organism>
<dbReference type="EMBL" id="HBUF01585247">
    <property type="protein sequence ID" value="CAG6771571.1"/>
    <property type="molecule type" value="Transcribed_RNA"/>
</dbReference>
<dbReference type="EMBL" id="HBUF01323681">
    <property type="protein sequence ID" value="CAG6695484.1"/>
    <property type="molecule type" value="Transcribed_RNA"/>
</dbReference>
<dbReference type="EMBL" id="HBUF01069382">
    <property type="protein sequence ID" value="CAG6628979.1"/>
    <property type="molecule type" value="Transcribed_RNA"/>
</dbReference>
<dbReference type="EMBL" id="HBUF01585248">
    <property type="protein sequence ID" value="CAG6771572.1"/>
    <property type="molecule type" value="Transcribed_RNA"/>
</dbReference>
<dbReference type="AlphaFoldDB" id="A0A8D9ARR0"/>
<dbReference type="EMBL" id="HBUF01585249">
    <property type="protein sequence ID" value="CAG6771573.1"/>
    <property type="molecule type" value="Transcribed_RNA"/>
</dbReference>
<reference evidence="1" key="1">
    <citation type="submission" date="2021-05" db="EMBL/GenBank/DDBJ databases">
        <authorList>
            <person name="Alioto T."/>
            <person name="Alioto T."/>
            <person name="Gomez Garrido J."/>
        </authorList>
    </citation>
    <scope>NUCLEOTIDE SEQUENCE</scope>
</reference>